<dbReference type="SUPFAM" id="SSF53335">
    <property type="entry name" value="S-adenosyl-L-methionine-dependent methyltransferases"/>
    <property type="match status" value="1"/>
</dbReference>
<evidence type="ECO:0000313" key="8">
    <source>
        <dbReference type="EMBL" id="GAP03130.1"/>
    </source>
</evidence>
<reference evidence="8 9" key="1">
    <citation type="journal article" date="2015" name="BMC Genomics">
        <title>Comparative genomics of Fructobacillus spp. and Leuconostoc spp. reveals niche-specific evolution of Fructobacillus spp.</title>
        <authorList>
            <person name="Endo A."/>
            <person name="Tanizawa Y."/>
            <person name="Tanaka N."/>
            <person name="Maeno S."/>
            <person name="Kumar H."/>
            <person name="Shiwa Y."/>
            <person name="Okada S."/>
            <person name="Yoshikawa H."/>
            <person name="Dicks L."/>
            <person name="Nakagawa J."/>
            <person name="Arita M."/>
        </authorList>
    </citation>
    <scope>NUCLEOTIDE SEQUENCE [LARGE SCALE GENOMIC DNA]</scope>
    <source>
        <strain evidence="8 9">DSM 15468</strain>
    </source>
</reference>
<dbReference type="PANTHER" id="PTHR18895">
    <property type="entry name" value="HEMK METHYLTRANSFERASE"/>
    <property type="match status" value="1"/>
</dbReference>
<dbReference type="InterPro" id="IPR050320">
    <property type="entry name" value="N5-glutamine_MTase"/>
</dbReference>
<dbReference type="InterPro" id="IPR002052">
    <property type="entry name" value="DNA_methylase_N6_adenine_CS"/>
</dbReference>
<comment type="function">
    <text evidence="5">Methylates the class 1 translation termination release factors RF1/PrfA and RF2/PrfB on the glutamine residue of the universally conserved GGQ motif.</text>
</comment>
<protein>
    <recommendedName>
        <fullName evidence="5">Release factor glutamine methyltransferase</fullName>
        <shortName evidence="5">RF MTase</shortName>
        <ecNumber evidence="5">2.1.1.297</ecNumber>
    </recommendedName>
    <alternativeName>
        <fullName evidence="5">N5-glutamine methyltransferase PrmC</fullName>
    </alternativeName>
    <alternativeName>
        <fullName evidence="5">Protein-(glutamine-N5) MTase PrmC</fullName>
    </alternativeName>
    <alternativeName>
        <fullName evidence="5">Protein-glutamine N-methyltransferase PrmC</fullName>
    </alternativeName>
</protein>
<keyword evidence="3 5" id="KW-0949">S-adenosyl-L-methionine</keyword>
<dbReference type="RefSeq" id="WP_059378478.1">
    <property type="nucleotide sequence ID" value="NZ_DF968066.1"/>
</dbReference>
<dbReference type="InterPro" id="IPR019874">
    <property type="entry name" value="RF_methyltr_PrmC"/>
</dbReference>
<evidence type="ECO:0000256" key="2">
    <source>
        <dbReference type="ARBA" id="ARBA00022679"/>
    </source>
</evidence>
<evidence type="ECO:0000259" key="6">
    <source>
        <dbReference type="Pfam" id="PF05175"/>
    </source>
</evidence>
<dbReference type="NCBIfam" id="TIGR03534">
    <property type="entry name" value="RF_mod_PrmC"/>
    <property type="match status" value="1"/>
</dbReference>
<dbReference type="CDD" id="cd02440">
    <property type="entry name" value="AdoMet_MTases"/>
    <property type="match status" value="1"/>
</dbReference>
<dbReference type="AlphaFoldDB" id="A0A3F3H5G3"/>
<feature type="binding site" evidence="5">
    <location>
        <position position="164"/>
    </location>
    <ligand>
        <name>S-adenosyl-L-methionine</name>
        <dbReference type="ChEBI" id="CHEBI:59789"/>
    </ligand>
</feature>
<dbReference type="NCBIfam" id="TIGR00536">
    <property type="entry name" value="hemK_fam"/>
    <property type="match status" value="1"/>
</dbReference>
<evidence type="ECO:0000256" key="5">
    <source>
        <dbReference type="HAMAP-Rule" id="MF_02126"/>
    </source>
</evidence>
<dbReference type="EMBL" id="DF968066">
    <property type="protein sequence ID" value="GAP03130.1"/>
    <property type="molecule type" value="Genomic_DNA"/>
</dbReference>
<keyword evidence="1 5" id="KW-0489">Methyltransferase</keyword>
<feature type="binding site" evidence="5">
    <location>
        <begin position="141"/>
        <end position="145"/>
    </location>
    <ligand>
        <name>S-adenosyl-L-methionine</name>
        <dbReference type="ChEBI" id="CHEBI:59789"/>
    </ligand>
</feature>
<feature type="binding site" evidence="5">
    <location>
        <begin position="208"/>
        <end position="211"/>
    </location>
    <ligand>
        <name>substrate</name>
    </ligand>
</feature>
<comment type="similarity">
    <text evidence="5">Belongs to the protein N5-glutamine methyltransferase family. PrmC subfamily.</text>
</comment>
<dbReference type="HAMAP" id="MF_02126">
    <property type="entry name" value="RF_methyltr_PrmC"/>
    <property type="match status" value="1"/>
</dbReference>
<dbReference type="InterPro" id="IPR029063">
    <property type="entry name" value="SAM-dependent_MTases_sf"/>
</dbReference>
<dbReference type="Pfam" id="PF17827">
    <property type="entry name" value="PrmC_N"/>
    <property type="match status" value="1"/>
</dbReference>
<dbReference type="PANTHER" id="PTHR18895:SF74">
    <property type="entry name" value="MTRF1L RELEASE FACTOR GLUTAMINE METHYLTRANSFERASE"/>
    <property type="match status" value="1"/>
</dbReference>
<feature type="domain" description="Release factor glutamine methyltransferase N-terminal" evidence="7">
    <location>
        <begin position="22"/>
        <end position="94"/>
    </location>
</feature>
<accession>A0A3F3H5G3</accession>
<dbReference type="InterPro" id="IPR007848">
    <property type="entry name" value="Small_mtfrase_dom"/>
</dbReference>
<dbReference type="STRING" id="220714.SAMN05660469_0823"/>
<feature type="binding site" evidence="5">
    <location>
        <position position="208"/>
    </location>
    <ligand>
        <name>S-adenosyl-L-methionine</name>
        <dbReference type="ChEBI" id="CHEBI:59789"/>
    </ligand>
</feature>
<dbReference type="EC" id="2.1.1.297" evidence="5"/>
<dbReference type="Gene3D" id="3.40.50.150">
    <property type="entry name" value="Vaccinia Virus protein VP39"/>
    <property type="match status" value="1"/>
</dbReference>
<dbReference type="OrthoDB" id="9800643at2"/>
<evidence type="ECO:0000256" key="4">
    <source>
        <dbReference type="ARBA" id="ARBA00048391"/>
    </source>
</evidence>
<organism evidence="8 9">
    <name type="scientific">Fructobacillus pseudoficulneus</name>
    <dbReference type="NCBI Taxonomy" id="220714"/>
    <lineage>
        <taxon>Bacteria</taxon>
        <taxon>Bacillati</taxon>
        <taxon>Bacillota</taxon>
        <taxon>Bacilli</taxon>
        <taxon>Lactobacillales</taxon>
        <taxon>Lactobacillaceae</taxon>
        <taxon>Fructobacillus</taxon>
    </lineage>
</organism>
<keyword evidence="2 5" id="KW-0808">Transferase</keyword>
<gene>
    <name evidence="5 8" type="primary">prmC</name>
    <name evidence="8" type="ORF">FPFC_041230</name>
</gene>
<evidence type="ECO:0000313" key="9">
    <source>
        <dbReference type="Proteomes" id="UP000061227"/>
    </source>
</evidence>
<comment type="caution">
    <text evidence="5">Lacks conserved residue(s) required for the propagation of feature annotation.</text>
</comment>
<evidence type="ECO:0000259" key="7">
    <source>
        <dbReference type="Pfam" id="PF17827"/>
    </source>
</evidence>
<feature type="domain" description="Methyltransferase small" evidence="6">
    <location>
        <begin position="124"/>
        <end position="213"/>
    </location>
</feature>
<dbReference type="GO" id="GO:0102559">
    <property type="term" value="F:peptide chain release factor N(5)-glutamine methyltransferase activity"/>
    <property type="evidence" value="ECO:0007669"/>
    <property type="project" value="UniProtKB-EC"/>
</dbReference>
<sequence length="307" mass="34065">MANLDKNNLPRDKRPVKISLLEARKWAIAELTAAGQDPEQATDNVDFLLTGALKVNYGMLRANLSRQMHPWLSERWPTWIARLMKQEPAQYILGQAPFYGEEFAVDDRVLIPRPETELLVDWVLQDLKAAQKGPVTVLDVGTGSGAIILTLAKQWSTIRGVGADISRNALQVAKKNRNDFGLADRVGLVQSDLLSAFEGQRFDVIVSNPPYIRPDGQAEMDQSVVTYEPDLALYASDGGLALYKQMAKTLSDHLNPGGSAYFEIGYDQGEDLKAVFQAALPTAKVTLKQDLAKLDRMIRVQLKNEND</sequence>
<dbReference type="InterPro" id="IPR040758">
    <property type="entry name" value="PrmC_N"/>
</dbReference>
<dbReference type="GO" id="GO:0003676">
    <property type="term" value="F:nucleic acid binding"/>
    <property type="evidence" value="ECO:0007669"/>
    <property type="project" value="InterPro"/>
</dbReference>
<proteinExistence type="inferred from homology"/>
<evidence type="ECO:0000256" key="3">
    <source>
        <dbReference type="ARBA" id="ARBA00022691"/>
    </source>
</evidence>
<keyword evidence="9" id="KW-1185">Reference proteome</keyword>
<dbReference type="Pfam" id="PF05175">
    <property type="entry name" value="MTS"/>
    <property type="match status" value="1"/>
</dbReference>
<dbReference type="InterPro" id="IPR004556">
    <property type="entry name" value="HemK-like"/>
</dbReference>
<comment type="catalytic activity">
    <reaction evidence="4 5">
        <text>L-glutaminyl-[peptide chain release factor] + S-adenosyl-L-methionine = N(5)-methyl-L-glutaminyl-[peptide chain release factor] + S-adenosyl-L-homocysteine + H(+)</text>
        <dbReference type="Rhea" id="RHEA:42896"/>
        <dbReference type="Rhea" id="RHEA-COMP:10271"/>
        <dbReference type="Rhea" id="RHEA-COMP:10272"/>
        <dbReference type="ChEBI" id="CHEBI:15378"/>
        <dbReference type="ChEBI" id="CHEBI:30011"/>
        <dbReference type="ChEBI" id="CHEBI:57856"/>
        <dbReference type="ChEBI" id="CHEBI:59789"/>
        <dbReference type="ChEBI" id="CHEBI:61891"/>
        <dbReference type="EC" id="2.1.1.297"/>
    </reaction>
</comment>
<evidence type="ECO:0000256" key="1">
    <source>
        <dbReference type="ARBA" id="ARBA00022603"/>
    </source>
</evidence>
<name>A0A3F3H5G3_9LACO</name>
<dbReference type="GO" id="GO:0032259">
    <property type="term" value="P:methylation"/>
    <property type="evidence" value="ECO:0007669"/>
    <property type="project" value="UniProtKB-KW"/>
</dbReference>
<dbReference type="PROSITE" id="PS00092">
    <property type="entry name" value="N6_MTASE"/>
    <property type="match status" value="1"/>
</dbReference>
<dbReference type="Proteomes" id="UP000061227">
    <property type="component" value="Unassembled WGS sequence"/>
</dbReference>
<dbReference type="Gene3D" id="1.10.8.10">
    <property type="entry name" value="DNA helicase RuvA subunit, C-terminal domain"/>
    <property type="match status" value="1"/>
</dbReference>